<dbReference type="EMBL" id="JABTTQ020000007">
    <property type="protein sequence ID" value="KAK6151708.1"/>
    <property type="molecule type" value="Genomic_DNA"/>
</dbReference>
<accession>A0ABR0WW54</accession>
<proteinExistence type="predicted"/>
<gene>
    <name evidence="2" type="ORF">DH2020_014343</name>
</gene>
<comment type="caution">
    <text evidence="2">The sequence shown here is derived from an EMBL/GenBank/DDBJ whole genome shotgun (WGS) entry which is preliminary data.</text>
</comment>
<protein>
    <submittedName>
        <fullName evidence="2">Uncharacterized protein</fullName>
    </submittedName>
</protein>
<evidence type="ECO:0000313" key="2">
    <source>
        <dbReference type="EMBL" id="KAK6151708.1"/>
    </source>
</evidence>
<reference evidence="2 3" key="1">
    <citation type="journal article" date="2021" name="Comput. Struct. Biotechnol. J.">
        <title>De novo genome assembly of the potent medicinal plant Rehmannia glutinosa using nanopore technology.</title>
        <authorList>
            <person name="Ma L."/>
            <person name="Dong C."/>
            <person name="Song C."/>
            <person name="Wang X."/>
            <person name="Zheng X."/>
            <person name="Niu Y."/>
            <person name="Chen S."/>
            <person name="Feng W."/>
        </authorList>
    </citation>
    <scope>NUCLEOTIDE SEQUENCE [LARGE SCALE GENOMIC DNA]</scope>
    <source>
        <strain evidence="2">DH-2019</strain>
    </source>
</reference>
<sequence length="262" mass="29612">MGMNRLDKHAVYLGRAVMKAVMREVMREVMRAVMKVVMREVMKVINALIRGGDKGIGKDIDQGGDKGIGQCIDQGIDQGVILMKMGKPPRPTIYPPSTQSGLDLKEEFIDHIPTQQSQTTKKKRPQVVGPSPWQQLQMGRGHNSRACPLDAEGNEDNLNICIYVLFYQLNGKKQGERGHGEWGRRRWSGEEGKEFIYAMRHMESYMGGGTKGWDCGLQKNNASQLSNLRTKYSAAIIIHHNNELKDRCLEEARKFWTGKIVL</sequence>
<keyword evidence="3" id="KW-1185">Reference proteome</keyword>
<name>A0ABR0WW54_REHGL</name>
<feature type="region of interest" description="Disordered" evidence="1">
    <location>
        <begin position="114"/>
        <end position="141"/>
    </location>
</feature>
<evidence type="ECO:0000256" key="1">
    <source>
        <dbReference type="SAM" id="MobiDB-lite"/>
    </source>
</evidence>
<evidence type="ECO:0000313" key="3">
    <source>
        <dbReference type="Proteomes" id="UP001318860"/>
    </source>
</evidence>
<organism evidence="2 3">
    <name type="scientific">Rehmannia glutinosa</name>
    <name type="common">Chinese foxglove</name>
    <dbReference type="NCBI Taxonomy" id="99300"/>
    <lineage>
        <taxon>Eukaryota</taxon>
        <taxon>Viridiplantae</taxon>
        <taxon>Streptophyta</taxon>
        <taxon>Embryophyta</taxon>
        <taxon>Tracheophyta</taxon>
        <taxon>Spermatophyta</taxon>
        <taxon>Magnoliopsida</taxon>
        <taxon>eudicotyledons</taxon>
        <taxon>Gunneridae</taxon>
        <taxon>Pentapetalae</taxon>
        <taxon>asterids</taxon>
        <taxon>lamiids</taxon>
        <taxon>Lamiales</taxon>
        <taxon>Orobanchaceae</taxon>
        <taxon>Rehmannieae</taxon>
        <taxon>Rehmannia</taxon>
    </lineage>
</organism>
<dbReference type="Proteomes" id="UP001318860">
    <property type="component" value="Unassembled WGS sequence"/>
</dbReference>